<gene>
    <name evidence="2" type="ORF">REIFOR_00329</name>
</gene>
<keyword evidence="1" id="KW-0472">Membrane</keyword>
<dbReference type="AlphaFoldDB" id="A0A2K8KRI7"/>
<name>A0A2K8KRI7_9GAMM</name>
<accession>A0A2K8KRI7</accession>
<feature type="transmembrane region" description="Helical" evidence="1">
    <location>
        <begin position="6"/>
        <end position="23"/>
    </location>
</feature>
<protein>
    <submittedName>
        <fullName evidence="2">Uncharacterized protein</fullName>
    </submittedName>
</protein>
<organism evidence="2 3">
    <name type="scientific">Reinekea forsetii</name>
    <dbReference type="NCBI Taxonomy" id="1336806"/>
    <lineage>
        <taxon>Bacteria</taxon>
        <taxon>Pseudomonadati</taxon>
        <taxon>Pseudomonadota</taxon>
        <taxon>Gammaproteobacteria</taxon>
        <taxon>Oceanospirillales</taxon>
        <taxon>Saccharospirillaceae</taxon>
        <taxon>Reinekea</taxon>
    </lineage>
</organism>
<keyword evidence="1" id="KW-1133">Transmembrane helix</keyword>
<evidence type="ECO:0000313" key="2">
    <source>
        <dbReference type="EMBL" id="ATX75506.1"/>
    </source>
</evidence>
<keyword evidence="1" id="KW-0812">Transmembrane</keyword>
<dbReference type="OrthoDB" id="6199424at2"/>
<dbReference type="KEGG" id="rfo:REIFOR_00329"/>
<dbReference type="Proteomes" id="UP000229757">
    <property type="component" value="Chromosome"/>
</dbReference>
<keyword evidence="3" id="KW-1185">Reference proteome</keyword>
<dbReference type="RefSeq" id="WP_100255905.1">
    <property type="nucleotide sequence ID" value="NZ_CP011797.1"/>
</dbReference>
<evidence type="ECO:0000313" key="3">
    <source>
        <dbReference type="Proteomes" id="UP000229757"/>
    </source>
</evidence>
<evidence type="ECO:0000256" key="1">
    <source>
        <dbReference type="SAM" id="Phobius"/>
    </source>
</evidence>
<reference evidence="2 3" key="1">
    <citation type="journal article" date="2017" name="Environ. Microbiol.">
        <title>Genomic and physiological analyses of 'Reinekea forsetii' reveal a versatile opportunistic lifestyle during spring algae blooms.</title>
        <authorList>
            <person name="Avci B."/>
            <person name="Hahnke R.L."/>
            <person name="Chafee M."/>
            <person name="Fischer T."/>
            <person name="Gruber-Vodicka H."/>
            <person name="Tegetmeyer H.E."/>
            <person name="Harder J."/>
            <person name="Fuchs B.M."/>
            <person name="Amann R.I."/>
            <person name="Teeling H."/>
        </authorList>
    </citation>
    <scope>NUCLEOTIDE SEQUENCE [LARGE SCALE GENOMIC DNA]</scope>
    <source>
        <strain evidence="2 3">Hel1_31_D35</strain>
    </source>
</reference>
<proteinExistence type="predicted"/>
<dbReference type="EMBL" id="CP011797">
    <property type="protein sequence ID" value="ATX75506.1"/>
    <property type="molecule type" value="Genomic_DNA"/>
</dbReference>
<sequence>MELGGVGLVMLVVVFIYYLRMVGRRMASRQRKDQISLILEKVGILESVAQDRKALLIVEQAQQSHPNQPRLAQAQARIQARLNSAES</sequence>